<dbReference type="EMBL" id="JACHDS010000001">
    <property type="protein sequence ID" value="MBB6173660.1"/>
    <property type="molecule type" value="Genomic_DNA"/>
</dbReference>
<evidence type="ECO:0000256" key="10">
    <source>
        <dbReference type="SAM" id="MobiDB-lite"/>
    </source>
</evidence>
<evidence type="ECO:0000256" key="6">
    <source>
        <dbReference type="ARBA" id="ARBA00022679"/>
    </source>
</evidence>
<keyword evidence="13" id="KW-1185">Reference proteome</keyword>
<sequence length="215" mass="23354">MPLHTSSHGHSPADGADGAGGGDDIRFAPPALGDGRLLWALARDNGLDENSPYAYVMWCRDFAETSVVARDTEGRVLGFVIGHVRPGAPDTYFLWQVAVDSACRGRRLARRMLDHIGDRITERGLTHLEATVTPDNAASRALFGSFARDRGVEPVWTSLFEREHFPQDGEHTHEPEDLVRIGPLGQPAAAEALWDPAEIVAEAERTRVPAASGRG</sequence>
<name>A0A7X0D6V5_9ACTN</name>
<accession>A0A7X0D6V5</accession>
<evidence type="ECO:0000256" key="5">
    <source>
        <dbReference type="ARBA" id="ARBA00017935"/>
    </source>
</evidence>
<evidence type="ECO:0000259" key="11">
    <source>
        <dbReference type="PROSITE" id="PS51186"/>
    </source>
</evidence>
<gene>
    <name evidence="9" type="primary">ectA</name>
    <name evidence="12" type="ORF">HNR23_003720</name>
</gene>
<dbReference type="InterPro" id="IPR012772">
    <property type="entry name" value="Ectoine_EctA"/>
</dbReference>
<evidence type="ECO:0000256" key="1">
    <source>
        <dbReference type="ARBA" id="ARBA00003741"/>
    </source>
</evidence>
<reference evidence="12 13" key="1">
    <citation type="submission" date="2020-08" db="EMBL/GenBank/DDBJ databases">
        <title>Sequencing the genomes of 1000 actinobacteria strains.</title>
        <authorList>
            <person name="Klenk H.-P."/>
        </authorList>
    </citation>
    <scope>NUCLEOTIDE SEQUENCE [LARGE SCALE GENOMIC DNA]</scope>
    <source>
        <strain evidence="12 13">DSM 46659</strain>
    </source>
</reference>
<dbReference type="CDD" id="cd04301">
    <property type="entry name" value="NAT_SF"/>
    <property type="match status" value="1"/>
</dbReference>
<comment type="catalytic activity">
    <reaction evidence="8 9">
        <text>L-2,4-diaminobutanoate + acetyl-CoA = (2S)-4-acetamido-2-aminobutanoate + CoA + H(+)</text>
        <dbReference type="Rhea" id="RHEA:16901"/>
        <dbReference type="ChEBI" id="CHEBI:15378"/>
        <dbReference type="ChEBI" id="CHEBI:57287"/>
        <dbReference type="ChEBI" id="CHEBI:57288"/>
        <dbReference type="ChEBI" id="CHEBI:58761"/>
        <dbReference type="ChEBI" id="CHEBI:58929"/>
        <dbReference type="EC" id="2.3.1.178"/>
    </reaction>
</comment>
<protein>
    <recommendedName>
        <fullName evidence="5 9">L-2,4-diaminobutyric acid acetyltransferase</fullName>
        <shortName evidence="9">DABA acetyltransferase</shortName>
        <ecNumber evidence="4 9">2.3.1.178</ecNumber>
    </recommendedName>
</protein>
<evidence type="ECO:0000256" key="9">
    <source>
        <dbReference type="RuleBase" id="RU365045"/>
    </source>
</evidence>
<evidence type="ECO:0000256" key="7">
    <source>
        <dbReference type="ARBA" id="ARBA00023315"/>
    </source>
</evidence>
<organism evidence="12 13">
    <name type="scientific">Nocardiopsis mwathae</name>
    <dbReference type="NCBI Taxonomy" id="1472723"/>
    <lineage>
        <taxon>Bacteria</taxon>
        <taxon>Bacillati</taxon>
        <taxon>Actinomycetota</taxon>
        <taxon>Actinomycetes</taxon>
        <taxon>Streptosporangiales</taxon>
        <taxon>Nocardiopsidaceae</taxon>
        <taxon>Nocardiopsis</taxon>
    </lineage>
</organism>
<comment type="similarity">
    <text evidence="3 9">Belongs to the acetyltransferase family. EctA subfamily.</text>
</comment>
<dbReference type="AlphaFoldDB" id="A0A7X0D6V5"/>
<dbReference type="Gene3D" id="3.40.630.30">
    <property type="match status" value="1"/>
</dbReference>
<evidence type="ECO:0000256" key="8">
    <source>
        <dbReference type="ARBA" id="ARBA00048924"/>
    </source>
</evidence>
<comment type="caution">
    <text evidence="12">The sequence shown here is derived from an EMBL/GenBank/DDBJ whole genome shotgun (WGS) entry which is preliminary data.</text>
</comment>
<dbReference type="NCBIfam" id="TIGR02406">
    <property type="entry name" value="ectoine_EctA"/>
    <property type="match status" value="1"/>
</dbReference>
<dbReference type="RefSeq" id="WP_184077194.1">
    <property type="nucleotide sequence ID" value="NZ_JACHDS010000001.1"/>
</dbReference>
<evidence type="ECO:0000313" key="13">
    <source>
        <dbReference type="Proteomes" id="UP000546642"/>
    </source>
</evidence>
<dbReference type="EC" id="2.3.1.178" evidence="4 9"/>
<evidence type="ECO:0000256" key="4">
    <source>
        <dbReference type="ARBA" id="ARBA00012355"/>
    </source>
</evidence>
<dbReference type="InterPro" id="IPR000182">
    <property type="entry name" value="GNAT_dom"/>
</dbReference>
<feature type="region of interest" description="Disordered" evidence="10">
    <location>
        <begin position="1"/>
        <end position="25"/>
    </location>
</feature>
<comment type="pathway">
    <text evidence="2 9">Amine and polyamine biosynthesis; ectoine biosynthesis; L-ectoine from L-aspartate 4-semialdehyde: step 2/3.</text>
</comment>
<proteinExistence type="inferred from homology"/>
<dbReference type="Proteomes" id="UP000546642">
    <property type="component" value="Unassembled WGS sequence"/>
</dbReference>
<dbReference type="Pfam" id="PF00583">
    <property type="entry name" value="Acetyltransf_1"/>
    <property type="match status" value="1"/>
</dbReference>
<dbReference type="GO" id="GO:0019491">
    <property type="term" value="P:ectoine biosynthetic process"/>
    <property type="evidence" value="ECO:0007669"/>
    <property type="project" value="UniProtKB-UniPathway"/>
</dbReference>
<dbReference type="SUPFAM" id="SSF55729">
    <property type="entry name" value="Acyl-CoA N-acyltransferases (Nat)"/>
    <property type="match status" value="1"/>
</dbReference>
<evidence type="ECO:0000256" key="2">
    <source>
        <dbReference type="ARBA" id="ARBA00004978"/>
    </source>
</evidence>
<dbReference type="UniPathway" id="UPA00067">
    <property type="reaction ID" value="UER00122"/>
</dbReference>
<keyword evidence="6 9" id="KW-0808">Transferase</keyword>
<dbReference type="PROSITE" id="PS51186">
    <property type="entry name" value="GNAT"/>
    <property type="match status" value="1"/>
</dbReference>
<dbReference type="GO" id="GO:0033816">
    <property type="term" value="F:diaminobutyrate acetyltransferase activity"/>
    <property type="evidence" value="ECO:0007669"/>
    <property type="project" value="UniProtKB-EC"/>
</dbReference>
<comment type="function">
    <text evidence="1 9">Catalyzes the acetylation of L-2,4-diaminobutyrate (DABA) to gamma-N-acetyl-alpha,gamma-diaminobutyric acid (ADABA) with acetyl coenzyme A.</text>
</comment>
<dbReference type="InterPro" id="IPR016181">
    <property type="entry name" value="Acyl_CoA_acyltransferase"/>
</dbReference>
<keyword evidence="7 9" id="KW-0012">Acyltransferase</keyword>
<evidence type="ECO:0000313" key="12">
    <source>
        <dbReference type="EMBL" id="MBB6173660.1"/>
    </source>
</evidence>
<evidence type="ECO:0000256" key="3">
    <source>
        <dbReference type="ARBA" id="ARBA00010712"/>
    </source>
</evidence>
<feature type="domain" description="N-acetyltransferase" evidence="11">
    <location>
        <begin position="25"/>
        <end position="185"/>
    </location>
</feature>